<evidence type="ECO:0000313" key="4">
    <source>
        <dbReference type="Proteomes" id="UP000642070"/>
    </source>
</evidence>
<protein>
    <recommendedName>
        <fullName evidence="5">Lipoprotein</fullName>
    </recommendedName>
</protein>
<accession>A0A917TP14</accession>
<dbReference type="RefSeq" id="WP_190250967.1">
    <property type="nucleotide sequence ID" value="NZ_BMPI01000015.1"/>
</dbReference>
<sequence>MLRRAAPIALLALAASTLAACPQPTLPLLALGRTGDGQVVVHLRLCKEYRPGLQLRTDPPDRFGDILWRIHRTVPSREAETIVLGVVPAGWTAEAPQPQPSQSQASPSAPPRPAGKLELQAGAAYRIDVFASPPATPLHFTLADLEQLQPDQVRTGTVTSRAEFDRKAADAC</sequence>
<evidence type="ECO:0000256" key="1">
    <source>
        <dbReference type="SAM" id="MobiDB-lite"/>
    </source>
</evidence>
<proteinExistence type="predicted"/>
<dbReference type="EMBL" id="BMPI01000015">
    <property type="protein sequence ID" value="GGM31308.1"/>
    <property type="molecule type" value="Genomic_DNA"/>
</dbReference>
<keyword evidence="4" id="KW-1185">Reference proteome</keyword>
<evidence type="ECO:0000313" key="3">
    <source>
        <dbReference type="EMBL" id="GGM31308.1"/>
    </source>
</evidence>
<reference evidence="3" key="2">
    <citation type="submission" date="2020-09" db="EMBL/GenBank/DDBJ databases">
        <authorList>
            <person name="Sun Q."/>
            <person name="Ohkuma M."/>
        </authorList>
    </citation>
    <scope>NUCLEOTIDE SEQUENCE</scope>
    <source>
        <strain evidence="3">JCM 19831</strain>
    </source>
</reference>
<dbReference type="AlphaFoldDB" id="A0A917TP14"/>
<dbReference type="Proteomes" id="UP000642070">
    <property type="component" value="Unassembled WGS sequence"/>
</dbReference>
<keyword evidence="2" id="KW-0732">Signal</keyword>
<feature type="chain" id="PRO_5038460818" description="Lipoprotein" evidence="2">
    <location>
        <begin position="20"/>
        <end position="172"/>
    </location>
</feature>
<evidence type="ECO:0008006" key="5">
    <source>
        <dbReference type="Google" id="ProtNLM"/>
    </source>
</evidence>
<reference evidence="3" key="1">
    <citation type="journal article" date="2014" name="Int. J. Syst. Evol. Microbiol.">
        <title>Complete genome sequence of Corynebacterium casei LMG S-19264T (=DSM 44701T), isolated from a smear-ripened cheese.</title>
        <authorList>
            <consortium name="US DOE Joint Genome Institute (JGI-PGF)"/>
            <person name="Walter F."/>
            <person name="Albersmeier A."/>
            <person name="Kalinowski J."/>
            <person name="Ruckert C."/>
        </authorList>
    </citation>
    <scope>NUCLEOTIDE SEQUENCE</scope>
    <source>
        <strain evidence="3">JCM 19831</strain>
    </source>
</reference>
<name>A0A917TP14_9ACTN</name>
<evidence type="ECO:0000256" key="2">
    <source>
        <dbReference type="SAM" id="SignalP"/>
    </source>
</evidence>
<organism evidence="3 4">
    <name type="scientific">Dactylosporangium sucinum</name>
    <dbReference type="NCBI Taxonomy" id="1424081"/>
    <lineage>
        <taxon>Bacteria</taxon>
        <taxon>Bacillati</taxon>
        <taxon>Actinomycetota</taxon>
        <taxon>Actinomycetes</taxon>
        <taxon>Micromonosporales</taxon>
        <taxon>Micromonosporaceae</taxon>
        <taxon>Dactylosporangium</taxon>
    </lineage>
</organism>
<comment type="caution">
    <text evidence="3">The sequence shown here is derived from an EMBL/GenBank/DDBJ whole genome shotgun (WGS) entry which is preliminary data.</text>
</comment>
<gene>
    <name evidence="3" type="ORF">GCM10007977_035690</name>
</gene>
<feature type="region of interest" description="Disordered" evidence="1">
    <location>
        <begin position="93"/>
        <end position="115"/>
    </location>
</feature>
<dbReference type="PROSITE" id="PS51257">
    <property type="entry name" value="PROKAR_LIPOPROTEIN"/>
    <property type="match status" value="1"/>
</dbReference>
<feature type="signal peptide" evidence="2">
    <location>
        <begin position="1"/>
        <end position="19"/>
    </location>
</feature>